<dbReference type="InterPro" id="IPR026846">
    <property type="entry name" value="Nse2(Mms21)"/>
</dbReference>
<evidence type="ECO:0000256" key="10">
    <source>
        <dbReference type="ARBA" id="ARBA00023242"/>
    </source>
</evidence>
<keyword evidence="7 13" id="KW-0863">Zinc-finger</keyword>
<dbReference type="CDD" id="cd16651">
    <property type="entry name" value="SPL-RING_NSE2"/>
    <property type="match status" value="1"/>
</dbReference>
<dbReference type="PANTHER" id="PTHR21330:SF1">
    <property type="entry name" value="E3 SUMO-PROTEIN LIGASE NSE2"/>
    <property type="match status" value="1"/>
</dbReference>
<protein>
    <recommendedName>
        <fullName evidence="4">E3 SUMO-protein ligase NSE2</fullName>
    </recommendedName>
    <alternativeName>
        <fullName evidence="11">E3 SUMO-protein transferase NSE2</fullName>
    </alternativeName>
    <alternativeName>
        <fullName evidence="12">Non-structural maintenance of chromosomes element 2 homolog</fullName>
    </alternativeName>
</protein>
<evidence type="ECO:0000256" key="12">
    <source>
        <dbReference type="ARBA" id="ARBA00032533"/>
    </source>
</evidence>
<keyword evidence="6" id="KW-0479">Metal-binding</keyword>
<dbReference type="Gene3D" id="3.30.40.10">
    <property type="entry name" value="Zinc/RING finger domain, C3HC4 (zinc finger)"/>
    <property type="match status" value="1"/>
</dbReference>
<comment type="pathway">
    <text evidence="2">Protein modification; protein sumoylation.</text>
</comment>
<comment type="similarity">
    <text evidence="3">Belongs to the NSE2 family.</text>
</comment>
<keyword evidence="10" id="KW-0539">Nucleus</keyword>
<evidence type="ECO:0000256" key="9">
    <source>
        <dbReference type="ARBA" id="ARBA00022833"/>
    </source>
</evidence>
<comment type="caution">
    <text evidence="15">The sequence shown here is derived from an EMBL/GenBank/DDBJ whole genome shotgun (WGS) entry which is preliminary data.</text>
</comment>
<evidence type="ECO:0000256" key="7">
    <source>
        <dbReference type="ARBA" id="ARBA00022771"/>
    </source>
</evidence>
<comment type="subcellular location">
    <subcellularLocation>
        <location evidence="1">Nucleus</location>
    </subcellularLocation>
</comment>
<keyword evidence="16" id="KW-1185">Reference proteome</keyword>
<keyword evidence="5" id="KW-0808">Transferase</keyword>
<organism evidence="15 16">
    <name type="scientific">Hypothenemus hampei</name>
    <name type="common">Coffee berry borer</name>
    <dbReference type="NCBI Taxonomy" id="57062"/>
    <lineage>
        <taxon>Eukaryota</taxon>
        <taxon>Metazoa</taxon>
        <taxon>Ecdysozoa</taxon>
        <taxon>Arthropoda</taxon>
        <taxon>Hexapoda</taxon>
        <taxon>Insecta</taxon>
        <taxon>Pterygota</taxon>
        <taxon>Neoptera</taxon>
        <taxon>Endopterygota</taxon>
        <taxon>Coleoptera</taxon>
        <taxon>Polyphaga</taxon>
        <taxon>Cucujiformia</taxon>
        <taxon>Curculionidae</taxon>
        <taxon>Scolytinae</taxon>
        <taxon>Hypothenemus</taxon>
    </lineage>
</organism>
<dbReference type="GO" id="GO:0016740">
    <property type="term" value="F:transferase activity"/>
    <property type="evidence" value="ECO:0007669"/>
    <property type="project" value="UniProtKB-KW"/>
</dbReference>
<evidence type="ECO:0000256" key="8">
    <source>
        <dbReference type="ARBA" id="ARBA00022786"/>
    </source>
</evidence>
<evidence type="ECO:0000313" key="16">
    <source>
        <dbReference type="Proteomes" id="UP001566132"/>
    </source>
</evidence>
<dbReference type="InterPro" id="IPR004181">
    <property type="entry name" value="Znf_MIZ"/>
</dbReference>
<proteinExistence type="inferred from homology"/>
<dbReference type="Proteomes" id="UP001566132">
    <property type="component" value="Unassembled WGS sequence"/>
</dbReference>
<accession>A0ABD1EHA9</accession>
<dbReference type="Pfam" id="PF11789">
    <property type="entry name" value="zf-Nse"/>
    <property type="match status" value="1"/>
</dbReference>
<evidence type="ECO:0000256" key="6">
    <source>
        <dbReference type="ARBA" id="ARBA00022723"/>
    </source>
</evidence>
<feature type="domain" description="SP-RING-type" evidence="14">
    <location>
        <begin position="124"/>
        <end position="207"/>
    </location>
</feature>
<gene>
    <name evidence="15" type="ORF">ABEB36_009737</name>
</gene>
<keyword evidence="9" id="KW-0862">Zinc</keyword>
<dbReference type="EMBL" id="JBDJPC010000007">
    <property type="protein sequence ID" value="KAL1494084.1"/>
    <property type="molecule type" value="Genomic_DNA"/>
</dbReference>
<evidence type="ECO:0000256" key="3">
    <source>
        <dbReference type="ARBA" id="ARBA00008212"/>
    </source>
</evidence>
<dbReference type="PANTHER" id="PTHR21330">
    <property type="entry name" value="E3 SUMO-PROTEIN LIGASE NSE2"/>
    <property type="match status" value="1"/>
</dbReference>
<dbReference type="GO" id="GO:0008270">
    <property type="term" value="F:zinc ion binding"/>
    <property type="evidence" value="ECO:0007669"/>
    <property type="project" value="UniProtKB-KW"/>
</dbReference>
<dbReference type="PROSITE" id="PS51044">
    <property type="entry name" value="ZF_SP_RING"/>
    <property type="match status" value="1"/>
</dbReference>
<evidence type="ECO:0000256" key="13">
    <source>
        <dbReference type="PROSITE-ProRule" id="PRU00452"/>
    </source>
</evidence>
<evidence type="ECO:0000259" key="14">
    <source>
        <dbReference type="PROSITE" id="PS51044"/>
    </source>
</evidence>
<keyword evidence="8" id="KW-0833">Ubl conjugation pathway</keyword>
<dbReference type="InterPro" id="IPR013083">
    <property type="entry name" value="Znf_RING/FYVE/PHD"/>
</dbReference>
<evidence type="ECO:0000256" key="2">
    <source>
        <dbReference type="ARBA" id="ARBA00004718"/>
    </source>
</evidence>
<sequence>MDLETKYISLREKCVESLEKWNRFINKLELNSSTDVDKLKEITKEYCLIDNNHQRKLAALSQVKDVVSSNPDENIDELFKQTLLEQDMIEPNENEIWQNLFTNNQSIREVLKDQPNSAKSFERVDDSLMCSNDFSIPIDPISKTPIQNVLRNKNCNHLYNQDSILGYISQAAERARCPYIGCQNRKLRRRDLVNDDALQRKIDEYLSRQQSNNSSDED</sequence>
<evidence type="ECO:0000256" key="4">
    <source>
        <dbReference type="ARBA" id="ARBA00020923"/>
    </source>
</evidence>
<evidence type="ECO:0000256" key="5">
    <source>
        <dbReference type="ARBA" id="ARBA00022679"/>
    </source>
</evidence>
<name>A0ABD1EHA9_HYPHA</name>
<reference evidence="15 16" key="1">
    <citation type="submission" date="2024-05" db="EMBL/GenBank/DDBJ databases">
        <title>Genetic variation in Jamaican populations of the coffee berry borer (Hypothenemus hampei).</title>
        <authorList>
            <person name="Errbii M."/>
            <person name="Myrie A."/>
        </authorList>
    </citation>
    <scope>NUCLEOTIDE SEQUENCE [LARGE SCALE GENOMIC DNA]</scope>
    <source>
        <strain evidence="15">JA-Hopewell-2020-01-JO</strain>
        <tissue evidence="15">Whole body</tissue>
    </source>
</reference>
<evidence type="ECO:0000256" key="11">
    <source>
        <dbReference type="ARBA" id="ARBA00031731"/>
    </source>
</evidence>
<evidence type="ECO:0000256" key="1">
    <source>
        <dbReference type="ARBA" id="ARBA00004123"/>
    </source>
</evidence>
<dbReference type="GO" id="GO:0005634">
    <property type="term" value="C:nucleus"/>
    <property type="evidence" value="ECO:0007669"/>
    <property type="project" value="UniProtKB-SubCell"/>
</dbReference>
<evidence type="ECO:0000313" key="15">
    <source>
        <dbReference type="EMBL" id="KAL1494084.1"/>
    </source>
</evidence>
<dbReference type="AlphaFoldDB" id="A0ABD1EHA9"/>